<dbReference type="Gene3D" id="3.40.50.2300">
    <property type="match status" value="1"/>
</dbReference>
<organism evidence="3 4">
    <name type="scientific">Flavobacterium agri</name>
    <dbReference type="NCBI Taxonomy" id="2743471"/>
    <lineage>
        <taxon>Bacteria</taxon>
        <taxon>Pseudomonadati</taxon>
        <taxon>Bacteroidota</taxon>
        <taxon>Flavobacteriia</taxon>
        <taxon>Flavobacteriales</taxon>
        <taxon>Flavobacteriaceae</taxon>
        <taxon>Flavobacterium</taxon>
    </lineage>
</organism>
<dbReference type="PANTHER" id="PTHR44520">
    <property type="entry name" value="RESPONSE REGULATOR RCP1-RELATED"/>
    <property type="match status" value="1"/>
</dbReference>
<dbReference type="SMART" id="SM00448">
    <property type="entry name" value="REC"/>
    <property type="match status" value="1"/>
</dbReference>
<evidence type="ECO:0000256" key="1">
    <source>
        <dbReference type="PROSITE-ProRule" id="PRU00169"/>
    </source>
</evidence>
<dbReference type="InterPro" id="IPR001789">
    <property type="entry name" value="Sig_transdc_resp-reg_receiver"/>
</dbReference>
<dbReference type="InterPro" id="IPR011006">
    <property type="entry name" value="CheY-like_superfamily"/>
</dbReference>
<dbReference type="RefSeq" id="WP_176005847.1">
    <property type="nucleotide sequence ID" value="NZ_JABWMI010000010.1"/>
</dbReference>
<comment type="caution">
    <text evidence="3">The sequence shown here is derived from an EMBL/GenBank/DDBJ whole genome shotgun (WGS) entry which is preliminary data.</text>
</comment>
<dbReference type="InterPro" id="IPR052893">
    <property type="entry name" value="TCS_response_regulator"/>
</dbReference>
<dbReference type="EMBL" id="JACBJI010000003">
    <property type="protein sequence ID" value="NYA71039.1"/>
    <property type="molecule type" value="Genomic_DNA"/>
</dbReference>
<gene>
    <name evidence="3" type="ORF">HZF10_08920</name>
</gene>
<dbReference type="Pfam" id="PF00072">
    <property type="entry name" value="Response_reg"/>
    <property type="match status" value="1"/>
</dbReference>
<dbReference type="Proteomes" id="UP000535020">
    <property type="component" value="Unassembled WGS sequence"/>
</dbReference>
<keyword evidence="1" id="KW-0597">Phosphoprotein</keyword>
<sequence>MKNENPIFEVVMVIDDNPIDLYVATRLIKKMELADKLLEFSSAQKALDYLRDNQDDSHAWPALMLVDIYMPGMSGFEFMAAYDKFPEDLKKKCRIFIISSSIDNTDIQKAENDPNVLSFQEKPVTPEFLSSIK</sequence>
<feature type="domain" description="Response regulatory" evidence="2">
    <location>
        <begin position="10"/>
        <end position="133"/>
    </location>
</feature>
<accession>A0A7Y8Y1S4</accession>
<protein>
    <submittedName>
        <fullName evidence="3">Response regulator</fullName>
    </submittedName>
</protein>
<name>A0A7Y8Y1S4_9FLAO</name>
<dbReference type="AlphaFoldDB" id="A0A7Y8Y1S4"/>
<dbReference type="GO" id="GO:0000160">
    <property type="term" value="P:phosphorelay signal transduction system"/>
    <property type="evidence" value="ECO:0007669"/>
    <property type="project" value="InterPro"/>
</dbReference>
<feature type="modified residue" description="4-aspartylphosphate" evidence="1">
    <location>
        <position position="67"/>
    </location>
</feature>
<evidence type="ECO:0000313" key="4">
    <source>
        <dbReference type="Proteomes" id="UP000535020"/>
    </source>
</evidence>
<evidence type="ECO:0000313" key="3">
    <source>
        <dbReference type="EMBL" id="NYA71039.1"/>
    </source>
</evidence>
<dbReference type="SUPFAM" id="SSF52172">
    <property type="entry name" value="CheY-like"/>
    <property type="match status" value="1"/>
</dbReference>
<reference evidence="3 4" key="1">
    <citation type="submission" date="2020-07" db="EMBL/GenBank/DDBJ databases">
        <authorList>
            <person name="Sun Q."/>
        </authorList>
    </citation>
    <scope>NUCLEOTIDE SEQUENCE [LARGE SCALE GENOMIC DNA]</scope>
    <source>
        <strain evidence="3 4">MAH-1</strain>
    </source>
</reference>
<proteinExistence type="predicted"/>
<dbReference type="PROSITE" id="PS50110">
    <property type="entry name" value="RESPONSE_REGULATORY"/>
    <property type="match status" value="1"/>
</dbReference>
<evidence type="ECO:0000259" key="2">
    <source>
        <dbReference type="PROSITE" id="PS50110"/>
    </source>
</evidence>
<keyword evidence="4" id="KW-1185">Reference proteome</keyword>
<dbReference type="PANTHER" id="PTHR44520:SF2">
    <property type="entry name" value="RESPONSE REGULATOR RCP1"/>
    <property type="match status" value="1"/>
</dbReference>